<dbReference type="InterPro" id="IPR028994">
    <property type="entry name" value="Integrin_alpha_N"/>
</dbReference>
<evidence type="ECO:0000313" key="3">
    <source>
        <dbReference type="EMBL" id="QRN53610.1"/>
    </source>
</evidence>
<dbReference type="EMBL" id="CP064030">
    <property type="protein sequence ID" value="QRN53610.1"/>
    <property type="molecule type" value="Genomic_DNA"/>
</dbReference>
<sequence length="369" mass="39492">MRIDRWLEIACVFALMLVTARVNAQNVSFDTLPALRVTTPVPSGSHVPGDVDGNGVSDIFLFNTTTSQVAYWLMNTNDATGAVTKLSSETINVPLGYFVGAIGDFNGDGLADLVLTSNNDDLLLWTNNGSGGFTTSSLGTYTAGWVLIGAGDVDGDGQDDLLWLNPTTCQFSYWLIKSGVHVGTDTTSSPCGYYPISIGYYTPSNRISIIWTNAAHDLQIWDSAGNQFTPYLFGSYGPDSTMVAMGGGYEGTLMSLIYIGANATAYGYELDRSFNEIGQQTLWQTTEWWLDSDYQLPWSSAGFLIEGRSTNMTGVIYQHGAAQIEACPPMGGAGYESTPAPMPHTCPSFTIPSGWKVIGAMANGIVPGG</sequence>
<feature type="chain" id="PRO_5045855585" evidence="2">
    <location>
        <begin position="25"/>
        <end position="369"/>
    </location>
</feature>
<feature type="signal peptide" evidence="2">
    <location>
        <begin position="1"/>
        <end position="24"/>
    </location>
</feature>
<accession>A0ABX7GTK6</accession>
<dbReference type="InterPro" id="IPR013517">
    <property type="entry name" value="FG-GAP"/>
</dbReference>
<organism evidence="3 4">
    <name type="scientific">Dyella caseinilytica</name>
    <dbReference type="NCBI Taxonomy" id="1849581"/>
    <lineage>
        <taxon>Bacteria</taxon>
        <taxon>Pseudomonadati</taxon>
        <taxon>Pseudomonadota</taxon>
        <taxon>Gammaproteobacteria</taxon>
        <taxon>Lysobacterales</taxon>
        <taxon>Rhodanobacteraceae</taxon>
        <taxon>Dyella</taxon>
    </lineage>
</organism>
<evidence type="ECO:0000256" key="1">
    <source>
        <dbReference type="ARBA" id="ARBA00022729"/>
    </source>
</evidence>
<dbReference type="Proteomes" id="UP000663181">
    <property type="component" value="Chromosome"/>
</dbReference>
<proteinExistence type="predicted"/>
<name>A0ABX7GTK6_9GAMM</name>
<dbReference type="SUPFAM" id="SSF69318">
    <property type="entry name" value="Integrin alpha N-terminal domain"/>
    <property type="match status" value="1"/>
</dbReference>
<evidence type="ECO:0000313" key="4">
    <source>
        <dbReference type="Proteomes" id="UP000663181"/>
    </source>
</evidence>
<dbReference type="Pfam" id="PF13517">
    <property type="entry name" value="FG-GAP_3"/>
    <property type="match status" value="1"/>
</dbReference>
<evidence type="ECO:0000256" key="2">
    <source>
        <dbReference type="SAM" id="SignalP"/>
    </source>
</evidence>
<keyword evidence="4" id="KW-1185">Reference proteome</keyword>
<dbReference type="Gene3D" id="2.130.10.130">
    <property type="entry name" value="Integrin alpha, N-terminal"/>
    <property type="match status" value="1"/>
</dbReference>
<reference evidence="3 4" key="1">
    <citation type="submission" date="2020-10" db="EMBL/GenBank/DDBJ databases">
        <title>Phylogeny of dyella-like bacteria.</title>
        <authorList>
            <person name="Fu J."/>
        </authorList>
    </citation>
    <scope>NUCLEOTIDE SEQUENCE [LARGE SCALE GENOMIC DNA]</scope>
    <source>
        <strain evidence="3 4">DHOB09</strain>
    </source>
</reference>
<protein>
    <submittedName>
        <fullName evidence="3">VCBS repeat-containing protein</fullName>
    </submittedName>
</protein>
<dbReference type="PANTHER" id="PTHR46580">
    <property type="entry name" value="SENSOR KINASE-RELATED"/>
    <property type="match status" value="1"/>
</dbReference>
<dbReference type="RefSeq" id="WP_188795664.1">
    <property type="nucleotide sequence ID" value="NZ_BMIZ01000001.1"/>
</dbReference>
<keyword evidence="1 2" id="KW-0732">Signal</keyword>
<gene>
    <name evidence="3" type="ORF">ISN74_19755</name>
</gene>